<evidence type="ECO:0000256" key="1">
    <source>
        <dbReference type="ARBA" id="ARBA00022997"/>
    </source>
</evidence>
<dbReference type="CDD" id="cd01301">
    <property type="entry name" value="rDP_like"/>
    <property type="match status" value="1"/>
</dbReference>
<keyword evidence="2" id="KW-0482">Metalloprotease</keyword>
<dbReference type="GO" id="GO:0046872">
    <property type="term" value="F:metal ion binding"/>
    <property type="evidence" value="ECO:0007669"/>
    <property type="project" value="UniProtKB-UniRule"/>
</dbReference>
<keyword evidence="2" id="KW-0862">Zinc</keyword>
<dbReference type="AlphaFoldDB" id="A0A9W9CVF4"/>
<keyword evidence="5" id="KW-1185">Reference proteome</keyword>
<accession>A0A9W9CVF4</accession>
<dbReference type="InterPro" id="IPR008257">
    <property type="entry name" value="Pept_M19"/>
</dbReference>
<feature type="region of interest" description="Disordered" evidence="3">
    <location>
        <begin position="1"/>
        <end position="30"/>
    </location>
</feature>
<evidence type="ECO:0000256" key="2">
    <source>
        <dbReference type="RuleBase" id="RU341113"/>
    </source>
</evidence>
<keyword evidence="2" id="KW-0378">Hydrolase</keyword>
<dbReference type="PANTHER" id="PTHR10443:SF12">
    <property type="entry name" value="DIPEPTIDASE"/>
    <property type="match status" value="1"/>
</dbReference>
<dbReference type="Gene3D" id="3.20.20.140">
    <property type="entry name" value="Metal-dependent hydrolases"/>
    <property type="match status" value="1"/>
</dbReference>
<comment type="catalytic activity">
    <reaction evidence="2">
        <text>an L-aminoacyl-L-amino acid + H2O = 2 an L-alpha-amino acid</text>
        <dbReference type="Rhea" id="RHEA:48940"/>
        <dbReference type="ChEBI" id="CHEBI:15377"/>
        <dbReference type="ChEBI" id="CHEBI:59869"/>
        <dbReference type="ChEBI" id="CHEBI:77460"/>
        <dbReference type="EC" id="3.4.13.19"/>
    </reaction>
</comment>
<dbReference type="PANTHER" id="PTHR10443">
    <property type="entry name" value="MICROSOMAL DIPEPTIDASE"/>
    <property type="match status" value="1"/>
</dbReference>
<dbReference type="OrthoDB" id="445695at2759"/>
<sequence>MYPPEKSQPYEAPYEGMTDTRDETHPRPSNRSTAVYSLLVSILVASFVFGVPHHCHHAFKTHFAPKPVTVEQRVKSILSNTPLIDGHNDMPILIRMAYNNHINNETFQVPFETGGLPGHVDLPRLRDGMNGGAFWSVYWMCPDNMTDFSDEIYAPIVQATLQQVDLVTRLQALYPTQFSQKVNSSNALAAFQQGQLISPLGIEGLHQIGNSVANLRRFYELGVRYVTLTHNCPNRFADAALWSTPTSHGAFVPPNRGIWGGVSPEGKKLIHEMNRIGMLVDISHTSVDTQVDVLGGGDDGWEGSLAPVMYSHSSAYAVCPHPRNVHDHVLQLVKERNGVVMVNFSPDFISCVESGKDSGVPDFYPPNSTLAQVVRHVTYIGDLIGYDHVGLGSDFDGIPTVPEGLEDVSKYPDLVAALLKEGVSDEDAAKVVGGNILRVWKDVDAVALELQAKGTLPLEDDLPSLRFGAMEM</sequence>
<dbReference type="InterPro" id="IPR032466">
    <property type="entry name" value="Metal_Hydrolase"/>
</dbReference>
<dbReference type="SUPFAM" id="SSF51556">
    <property type="entry name" value="Metallo-dependent hydrolases"/>
    <property type="match status" value="1"/>
</dbReference>
<dbReference type="EC" id="3.4.13.19" evidence="2"/>
<comment type="caution">
    <text evidence="4">The sequence shown here is derived from an EMBL/GenBank/DDBJ whole genome shotgun (WGS) entry which is preliminary data.</text>
</comment>
<comment type="similarity">
    <text evidence="2">Belongs to the metallo-dependent hydrolases superfamily. Peptidase M19 family.</text>
</comment>
<evidence type="ECO:0000256" key="3">
    <source>
        <dbReference type="SAM" id="MobiDB-lite"/>
    </source>
</evidence>
<keyword evidence="1 2" id="KW-0224">Dipeptidase</keyword>
<dbReference type="EMBL" id="JAPEVB010000004">
    <property type="protein sequence ID" value="KAJ4388806.1"/>
    <property type="molecule type" value="Genomic_DNA"/>
</dbReference>
<dbReference type="Pfam" id="PF01244">
    <property type="entry name" value="Peptidase_M19"/>
    <property type="match status" value="1"/>
</dbReference>
<reference evidence="4" key="1">
    <citation type="submission" date="2022-10" db="EMBL/GenBank/DDBJ databases">
        <title>Tapping the CABI collections for fungal endophytes: first genome assemblies for Collariella, Neodidymelliopsis, Ascochyta clinopodiicola, Didymella pomorum, Didymosphaeria variabile, Neocosmospora piperis and Neocucurbitaria cava.</title>
        <authorList>
            <person name="Hill R."/>
        </authorList>
    </citation>
    <scope>NUCLEOTIDE SEQUENCE</scope>
    <source>
        <strain evidence="4">IMI 355082</strain>
    </source>
</reference>
<protein>
    <recommendedName>
        <fullName evidence="2">Dipeptidase</fullName>
        <ecNumber evidence="2">3.4.13.19</ecNumber>
    </recommendedName>
</protein>
<dbReference type="GO" id="GO:0006508">
    <property type="term" value="P:proteolysis"/>
    <property type="evidence" value="ECO:0007669"/>
    <property type="project" value="UniProtKB-KW"/>
</dbReference>
<proteinExistence type="inferred from homology"/>
<organism evidence="4 5">
    <name type="scientific">Gnomoniopsis smithogilvyi</name>
    <dbReference type="NCBI Taxonomy" id="1191159"/>
    <lineage>
        <taxon>Eukaryota</taxon>
        <taxon>Fungi</taxon>
        <taxon>Dikarya</taxon>
        <taxon>Ascomycota</taxon>
        <taxon>Pezizomycotina</taxon>
        <taxon>Sordariomycetes</taxon>
        <taxon>Sordariomycetidae</taxon>
        <taxon>Diaporthales</taxon>
        <taxon>Gnomoniaceae</taxon>
        <taxon>Gnomoniopsis</taxon>
    </lineage>
</organism>
<keyword evidence="2" id="KW-0479">Metal-binding</keyword>
<evidence type="ECO:0000313" key="5">
    <source>
        <dbReference type="Proteomes" id="UP001140453"/>
    </source>
</evidence>
<dbReference type="PROSITE" id="PS51365">
    <property type="entry name" value="RENAL_DIPEPTIDASE_2"/>
    <property type="match status" value="1"/>
</dbReference>
<gene>
    <name evidence="4" type="ORF">N0V93_006266</name>
</gene>
<comment type="cofactor">
    <cofactor evidence="2">
        <name>Zn(2+)</name>
        <dbReference type="ChEBI" id="CHEBI:29105"/>
    </cofactor>
</comment>
<keyword evidence="2" id="KW-0645">Protease</keyword>
<dbReference type="Proteomes" id="UP001140453">
    <property type="component" value="Unassembled WGS sequence"/>
</dbReference>
<name>A0A9W9CVF4_9PEZI</name>
<evidence type="ECO:0000313" key="4">
    <source>
        <dbReference type="EMBL" id="KAJ4388806.1"/>
    </source>
</evidence>
<dbReference type="GO" id="GO:0070573">
    <property type="term" value="F:metallodipeptidase activity"/>
    <property type="evidence" value="ECO:0007669"/>
    <property type="project" value="InterPro"/>
</dbReference>